<evidence type="ECO:0000313" key="3">
    <source>
        <dbReference type="Proteomes" id="UP000641853"/>
    </source>
</evidence>
<dbReference type="EMBL" id="JACBAG010001771">
    <property type="protein sequence ID" value="KAF7182571.1"/>
    <property type="molecule type" value="Genomic_DNA"/>
</dbReference>
<evidence type="ECO:0000313" key="2">
    <source>
        <dbReference type="EMBL" id="KAF7182571.1"/>
    </source>
</evidence>
<evidence type="ECO:0000259" key="1">
    <source>
        <dbReference type="Pfam" id="PF03184"/>
    </source>
</evidence>
<dbReference type="GO" id="GO:0003676">
    <property type="term" value="F:nucleic acid binding"/>
    <property type="evidence" value="ECO:0007669"/>
    <property type="project" value="InterPro"/>
</dbReference>
<dbReference type="InterPro" id="IPR004875">
    <property type="entry name" value="DDE_SF_endonuclease_dom"/>
</dbReference>
<name>A0A8H6R312_9EURO</name>
<feature type="domain" description="DDE-1" evidence="1">
    <location>
        <begin position="3"/>
        <end position="109"/>
    </location>
</feature>
<dbReference type="Proteomes" id="UP000641853">
    <property type="component" value="Unassembled WGS sequence"/>
</dbReference>
<dbReference type="Pfam" id="PF03184">
    <property type="entry name" value="DDE_1"/>
    <property type="match status" value="1"/>
</dbReference>
<accession>A0A8H6R312</accession>
<protein>
    <recommendedName>
        <fullName evidence="1">DDE-1 domain-containing protein</fullName>
    </recommendedName>
</protein>
<comment type="caution">
    <text evidence="2">The sequence shown here is derived from an EMBL/GenBank/DDBJ whole genome shotgun (WGS) entry which is preliminary data.</text>
</comment>
<proteinExistence type="predicted"/>
<dbReference type="AlphaFoldDB" id="A0A8H6R312"/>
<gene>
    <name evidence="2" type="ORF">CNMCM7691_002142</name>
</gene>
<sequence>MSGRNVVLLIDNFSAHQAAVTEIQSSGYPLQNTLIIWLPANSTSRYQPLDQGIIHCWKSYWKRYWIRFILQEFELNHDPIASMNILRAVRWGIQSWEFDLSGQVIQNCFRKALDSQPSYQEPVDPAVLDDIQNAFSLLKLSTPIQDLMDINTFLNPAEEAIQDTPEDIESQVLAQYGPELDDDSEEELEILPQIPLDQALEALRTLRLYEEQQAEGIPSLIYELDKHERILWGRKLSLQTQRDIRSYFTG</sequence>
<reference evidence="2" key="1">
    <citation type="submission" date="2020-06" db="EMBL/GenBank/DDBJ databases">
        <title>Draft genome sequences of strains closely related to Aspergillus parafelis and Aspergillus hiratsukae.</title>
        <authorList>
            <person name="Dos Santos R.A.C."/>
            <person name="Rivero-Menendez O."/>
            <person name="Steenwyk J.L."/>
            <person name="Mead M.E."/>
            <person name="Goldman G.H."/>
            <person name="Alastruey-Izquierdo A."/>
            <person name="Rokas A."/>
        </authorList>
    </citation>
    <scope>NUCLEOTIDE SEQUENCE</scope>
    <source>
        <strain evidence="2">CNM-CM7691</strain>
    </source>
</reference>
<keyword evidence="3" id="KW-1185">Reference proteome</keyword>
<organism evidence="2 3">
    <name type="scientific">Aspergillus felis</name>
    <dbReference type="NCBI Taxonomy" id="1287682"/>
    <lineage>
        <taxon>Eukaryota</taxon>
        <taxon>Fungi</taxon>
        <taxon>Dikarya</taxon>
        <taxon>Ascomycota</taxon>
        <taxon>Pezizomycotina</taxon>
        <taxon>Eurotiomycetes</taxon>
        <taxon>Eurotiomycetidae</taxon>
        <taxon>Eurotiales</taxon>
        <taxon>Aspergillaceae</taxon>
        <taxon>Aspergillus</taxon>
        <taxon>Aspergillus subgen. Fumigati</taxon>
    </lineage>
</organism>